<evidence type="ECO:0000256" key="1">
    <source>
        <dbReference type="SAM" id="MobiDB-lite"/>
    </source>
</evidence>
<dbReference type="SMART" id="SM00256">
    <property type="entry name" value="FBOX"/>
    <property type="match status" value="1"/>
</dbReference>
<sequence>MQHCMNSAILSRNRAMDLIATKHKNIVDCSYNSKERTWLQTYKRRVRGPALPDELVYEILLRLPVQTLVRCKSVCKAWFAIISSQPFILMHLKRAASRHDMAPSFIITPHTLNSVIDDEIWPTTFSSNIRFYHWQDGQDTARLMHATDLHGEFESVFFMSHCNGLVLLPTDTKIYVFNPATGEFLKLPDGQKGAVDFQSAGLGLDLGTNTYKVVRTFYRSADFVKRVYSIGMQVFTIGALYSCWRMLEDPPLPVWQRQSMYFKGSLLFHINEDSPESSSGFLRLDLEDETFSFISHPLLTSHKRLDFVELDGELCLAQHLLSEIVIWQSPSDGNNQWRRLYVINLPEAWTFYLFNCCSDHMLLRSGTRLYCYNKAGQTAKEVVCVEQLREALCQASEDEEWKVYNNVLEKLCARLVKMKNGKKVAFNLTIRAYKYRIFVYVYFTLARYTRPLASEVKDPVPSTPCLASSPRPRPPWHHHPEQHQQRTFSRRPTTSARRPALLHWRLLCERHLAASVAPCACPGGSPPLLLSAVPPRVHGGLARRRGLLVPRSPWRRGAAPALGRRGRGVGRRD</sequence>
<reference evidence="3 4" key="1">
    <citation type="submission" date="2024-02" db="EMBL/GenBank/DDBJ databases">
        <title>High-quality chromosome-scale genome assembly of Pensacola bahiagrass (Paspalum notatum Flugge var. saurae).</title>
        <authorList>
            <person name="Vega J.M."/>
            <person name="Podio M."/>
            <person name="Orjuela J."/>
            <person name="Siena L.A."/>
            <person name="Pessino S.C."/>
            <person name="Combes M.C."/>
            <person name="Mariac C."/>
            <person name="Albertini E."/>
            <person name="Pupilli F."/>
            <person name="Ortiz J.P.A."/>
            <person name="Leblanc O."/>
        </authorList>
    </citation>
    <scope>NUCLEOTIDE SEQUENCE [LARGE SCALE GENOMIC DNA]</scope>
    <source>
        <strain evidence="3">R1</strain>
        <tissue evidence="3">Leaf</tissue>
    </source>
</reference>
<dbReference type="InterPro" id="IPR013187">
    <property type="entry name" value="F-box-assoc_dom_typ3"/>
</dbReference>
<dbReference type="InterPro" id="IPR036047">
    <property type="entry name" value="F-box-like_dom_sf"/>
</dbReference>
<dbReference type="EMBL" id="CP144752">
    <property type="protein sequence ID" value="WVZ91043.1"/>
    <property type="molecule type" value="Genomic_DNA"/>
</dbReference>
<dbReference type="Pfam" id="PF08268">
    <property type="entry name" value="FBA_3"/>
    <property type="match status" value="1"/>
</dbReference>
<dbReference type="PANTHER" id="PTHR31672">
    <property type="entry name" value="BNACNNG10540D PROTEIN"/>
    <property type="match status" value="1"/>
</dbReference>
<dbReference type="AlphaFoldDB" id="A0AAQ3UGQ5"/>
<dbReference type="PROSITE" id="PS50181">
    <property type="entry name" value="FBOX"/>
    <property type="match status" value="1"/>
</dbReference>
<dbReference type="SUPFAM" id="SSF81383">
    <property type="entry name" value="F-box domain"/>
    <property type="match status" value="1"/>
</dbReference>
<dbReference type="Gene3D" id="1.20.1280.50">
    <property type="match status" value="1"/>
</dbReference>
<dbReference type="InterPro" id="IPR050796">
    <property type="entry name" value="SCF_F-box_component"/>
</dbReference>
<name>A0AAQ3UGQ5_PASNO</name>
<dbReference type="Proteomes" id="UP001341281">
    <property type="component" value="Chromosome 08"/>
</dbReference>
<dbReference type="InterPro" id="IPR017451">
    <property type="entry name" value="F-box-assoc_interact_dom"/>
</dbReference>
<feature type="domain" description="F-box" evidence="2">
    <location>
        <begin position="45"/>
        <end position="92"/>
    </location>
</feature>
<dbReference type="PANTHER" id="PTHR31672:SF13">
    <property type="entry name" value="F-BOX PROTEIN CPR30-LIKE"/>
    <property type="match status" value="1"/>
</dbReference>
<dbReference type="NCBIfam" id="TIGR01640">
    <property type="entry name" value="F_box_assoc_1"/>
    <property type="match status" value="1"/>
</dbReference>
<evidence type="ECO:0000259" key="2">
    <source>
        <dbReference type="PROSITE" id="PS50181"/>
    </source>
</evidence>
<gene>
    <name evidence="3" type="ORF">U9M48_037267</name>
</gene>
<feature type="region of interest" description="Disordered" evidence="1">
    <location>
        <begin position="455"/>
        <end position="494"/>
    </location>
</feature>
<organism evidence="3 4">
    <name type="scientific">Paspalum notatum var. saurae</name>
    <dbReference type="NCBI Taxonomy" id="547442"/>
    <lineage>
        <taxon>Eukaryota</taxon>
        <taxon>Viridiplantae</taxon>
        <taxon>Streptophyta</taxon>
        <taxon>Embryophyta</taxon>
        <taxon>Tracheophyta</taxon>
        <taxon>Spermatophyta</taxon>
        <taxon>Magnoliopsida</taxon>
        <taxon>Liliopsida</taxon>
        <taxon>Poales</taxon>
        <taxon>Poaceae</taxon>
        <taxon>PACMAD clade</taxon>
        <taxon>Panicoideae</taxon>
        <taxon>Andropogonodae</taxon>
        <taxon>Paspaleae</taxon>
        <taxon>Paspalinae</taxon>
        <taxon>Paspalum</taxon>
    </lineage>
</organism>
<accession>A0AAQ3UGQ5</accession>
<evidence type="ECO:0000313" key="4">
    <source>
        <dbReference type="Proteomes" id="UP001341281"/>
    </source>
</evidence>
<dbReference type="CDD" id="cd22157">
    <property type="entry name" value="F-box_AtFBW1-like"/>
    <property type="match status" value="1"/>
</dbReference>
<dbReference type="InterPro" id="IPR001810">
    <property type="entry name" value="F-box_dom"/>
</dbReference>
<evidence type="ECO:0000313" key="3">
    <source>
        <dbReference type="EMBL" id="WVZ91043.1"/>
    </source>
</evidence>
<proteinExistence type="predicted"/>
<dbReference type="Pfam" id="PF00646">
    <property type="entry name" value="F-box"/>
    <property type="match status" value="1"/>
</dbReference>
<protein>
    <recommendedName>
        <fullName evidence="2">F-box domain-containing protein</fullName>
    </recommendedName>
</protein>
<keyword evidence="4" id="KW-1185">Reference proteome</keyword>